<dbReference type="Gene3D" id="3.40.50.150">
    <property type="entry name" value="Vaccinia Virus protein VP39"/>
    <property type="match status" value="1"/>
</dbReference>
<dbReference type="OrthoDB" id="3647at2759"/>
<name>A0A6A6IJK2_9PLEO</name>
<proteinExistence type="predicted"/>
<keyword evidence="2" id="KW-1185">Reference proteome</keyword>
<accession>A0A6A6IJK2</accession>
<protein>
    <submittedName>
        <fullName evidence="1">S-adenosyl-L-methionine-dependent methyltransferase</fullName>
    </submittedName>
</protein>
<keyword evidence="1" id="KW-0808">Transferase</keyword>
<evidence type="ECO:0000313" key="1">
    <source>
        <dbReference type="EMBL" id="KAF2250591.1"/>
    </source>
</evidence>
<reference evidence="1" key="1">
    <citation type="journal article" date="2020" name="Stud. Mycol.">
        <title>101 Dothideomycetes genomes: a test case for predicting lifestyles and emergence of pathogens.</title>
        <authorList>
            <person name="Haridas S."/>
            <person name="Albert R."/>
            <person name="Binder M."/>
            <person name="Bloem J."/>
            <person name="Labutti K."/>
            <person name="Salamov A."/>
            <person name="Andreopoulos B."/>
            <person name="Baker S."/>
            <person name="Barry K."/>
            <person name="Bills G."/>
            <person name="Bluhm B."/>
            <person name="Cannon C."/>
            <person name="Castanera R."/>
            <person name="Culley D."/>
            <person name="Daum C."/>
            <person name="Ezra D."/>
            <person name="Gonzalez J."/>
            <person name="Henrissat B."/>
            <person name="Kuo A."/>
            <person name="Liang C."/>
            <person name="Lipzen A."/>
            <person name="Lutzoni F."/>
            <person name="Magnuson J."/>
            <person name="Mondo S."/>
            <person name="Nolan M."/>
            <person name="Ohm R."/>
            <person name="Pangilinan J."/>
            <person name="Park H.-J."/>
            <person name="Ramirez L."/>
            <person name="Alfaro M."/>
            <person name="Sun H."/>
            <person name="Tritt A."/>
            <person name="Yoshinaga Y."/>
            <person name="Zwiers L.-H."/>
            <person name="Turgeon B."/>
            <person name="Goodwin S."/>
            <person name="Spatafora J."/>
            <person name="Crous P."/>
            <person name="Grigoriev I."/>
        </authorList>
    </citation>
    <scope>NUCLEOTIDE SEQUENCE</scope>
    <source>
        <strain evidence="1">CBS 122368</strain>
    </source>
</reference>
<dbReference type="AlphaFoldDB" id="A0A6A6IJK2"/>
<dbReference type="EMBL" id="ML987193">
    <property type="protein sequence ID" value="KAF2250591.1"/>
    <property type="molecule type" value="Genomic_DNA"/>
</dbReference>
<organism evidence="1 2">
    <name type="scientific">Trematosphaeria pertusa</name>
    <dbReference type="NCBI Taxonomy" id="390896"/>
    <lineage>
        <taxon>Eukaryota</taxon>
        <taxon>Fungi</taxon>
        <taxon>Dikarya</taxon>
        <taxon>Ascomycota</taxon>
        <taxon>Pezizomycotina</taxon>
        <taxon>Dothideomycetes</taxon>
        <taxon>Pleosporomycetidae</taxon>
        <taxon>Pleosporales</taxon>
        <taxon>Massarineae</taxon>
        <taxon>Trematosphaeriaceae</taxon>
        <taxon>Trematosphaeria</taxon>
    </lineage>
</organism>
<dbReference type="GO" id="GO:0032259">
    <property type="term" value="P:methylation"/>
    <property type="evidence" value="ECO:0007669"/>
    <property type="project" value="UniProtKB-KW"/>
</dbReference>
<dbReference type="PANTHER" id="PTHR43861">
    <property type="entry name" value="TRANS-ACONITATE 2-METHYLTRANSFERASE-RELATED"/>
    <property type="match status" value="1"/>
</dbReference>
<gene>
    <name evidence="1" type="ORF">BU26DRAFT_603165</name>
</gene>
<dbReference type="SUPFAM" id="SSF53335">
    <property type="entry name" value="S-adenosyl-L-methionine-dependent methyltransferases"/>
    <property type="match status" value="1"/>
</dbReference>
<dbReference type="RefSeq" id="XP_033685595.1">
    <property type="nucleotide sequence ID" value="XM_033835403.1"/>
</dbReference>
<dbReference type="Proteomes" id="UP000800094">
    <property type="component" value="Unassembled WGS sequence"/>
</dbReference>
<sequence length="236" mass="25786">MATTPNPQDVGAMADWFDNRPINKKSRDLQAQALRDRLAFVGLDWAKQVKMLDYACGPGFLSRIYGPHVSSIAAIDISDTMLDRYRSNIGTYGISTGKVNALVGNLLVEPPEPASLSSPEYHEFDLITVGAALHHFPSVPSAVHALAARLRPGGVLLICDLFDSDSRKDADGGEGKVEAAKRPKGFTEEGLKEVMEKAGLTEYKMEVLPEKYEVELPSLEVLKIECFLAQAVKPRS</sequence>
<evidence type="ECO:0000313" key="2">
    <source>
        <dbReference type="Proteomes" id="UP000800094"/>
    </source>
</evidence>
<dbReference type="GO" id="GO:0008168">
    <property type="term" value="F:methyltransferase activity"/>
    <property type="evidence" value="ECO:0007669"/>
    <property type="project" value="UniProtKB-KW"/>
</dbReference>
<dbReference type="CDD" id="cd02440">
    <property type="entry name" value="AdoMet_MTases"/>
    <property type="match status" value="1"/>
</dbReference>
<dbReference type="InterPro" id="IPR029063">
    <property type="entry name" value="SAM-dependent_MTases_sf"/>
</dbReference>
<keyword evidence="1" id="KW-0489">Methyltransferase</keyword>
<dbReference type="GeneID" id="54588733"/>
<dbReference type="Pfam" id="PF13489">
    <property type="entry name" value="Methyltransf_23"/>
    <property type="match status" value="1"/>
</dbReference>